<dbReference type="InterPro" id="IPR023631">
    <property type="entry name" value="Amidase_dom"/>
</dbReference>
<feature type="active site" description="Charge relay system" evidence="3">
    <location>
        <position position="204"/>
    </location>
</feature>
<name>J5RIP0_TRIAS</name>
<dbReference type="PANTHER" id="PTHR46072:SF4">
    <property type="entry name" value="AMIDASE C550.07-RELATED"/>
    <property type="match status" value="1"/>
</dbReference>
<evidence type="ECO:0000256" key="3">
    <source>
        <dbReference type="PIRSR" id="PIRSR001221-1"/>
    </source>
</evidence>
<dbReference type="Pfam" id="PF01425">
    <property type="entry name" value="Amidase"/>
    <property type="match status" value="1"/>
</dbReference>
<evidence type="ECO:0000313" key="5">
    <source>
        <dbReference type="EMBL" id="EJT52863.1"/>
    </source>
</evidence>
<dbReference type="RefSeq" id="XP_014183937.1">
    <property type="nucleotide sequence ID" value="XM_014328462.1"/>
</dbReference>
<dbReference type="AlphaFoldDB" id="J5RIP0"/>
<gene>
    <name evidence="5" type="ORF">A1Q1_00768</name>
</gene>
<evidence type="ECO:0000256" key="1">
    <source>
        <dbReference type="ARBA" id="ARBA00009199"/>
    </source>
</evidence>
<feature type="domain" description="Amidase" evidence="4">
    <location>
        <begin position="74"/>
        <end position="513"/>
    </location>
</feature>
<keyword evidence="2" id="KW-0378">Hydrolase</keyword>
<evidence type="ECO:0000256" key="2">
    <source>
        <dbReference type="ARBA" id="ARBA00022801"/>
    </source>
</evidence>
<dbReference type="Gene3D" id="3.90.1300.10">
    <property type="entry name" value="Amidase signature (AS) domain"/>
    <property type="match status" value="1"/>
</dbReference>
<dbReference type="SUPFAM" id="SSF75304">
    <property type="entry name" value="Amidase signature (AS) enzymes"/>
    <property type="match status" value="1"/>
</dbReference>
<dbReference type="HOGENOM" id="CLU_009600_9_2_1"/>
<sequence>MPDGVALAKKAIAARDATIPKEYALPESLFPLPKDRRDLLQRSGLLDKKELEIVNQGVIPLAKAIADKKYTSVEVTKAFIKAAAIAQQATNCVLELFPEEALQRAKELDDYQAKNGKTVGPLHGVPISIKDHIRQKGHAAPCGFLYAVDQIADKDSHLFAILREAGAVPYCRTINCQAVMHLECRSAWGATLNPHNVDLVPGGSTGGEGALLAMRGSPLGIGSDIGGSVRSPAAACGIFSFKPSIGRVPNTGAETLSAAPGYEGIISTLGPMGHSVEDLELIMKIVADAKPWNYDPSLQVKPWRKVEQKGKLRVGVLRDDGVVRPVGSVQRALDYAVDKLKKNPNFEVVEYKPYKSERSWELIVSRDRLWKADAQTHLYFPDGGKLVYDSLAKADEPADPMTDWIVGQGRALDRDEIINLVAERDAYRMEVAHHWQDAGIDCLLSPVGPTPAPQPFTAKYWNVDKQDEKDKQDGYKPRNDKEKEIYSTYDPEVAQGAPLCLQVIGYVGHEEETIDAMKKIVDAVTK</sequence>
<organism evidence="5 6">
    <name type="scientific">Trichosporon asahii var. asahii (strain ATCC 90039 / CBS 2479 / JCM 2466 / KCTC 7840 / NBRC 103889/ NCYC 2677 / UAMH 7654)</name>
    <name type="common">Yeast</name>
    <dbReference type="NCBI Taxonomy" id="1186058"/>
    <lineage>
        <taxon>Eukaryota</taxon>
        <taxon>Fungi</taxon>
        <taxon>Dikarya</taxon>
        <taxon>Basidiomycota</taxon>
        <taxon>Agaricomycotina</taxon>
        <taxon>Tremellomycetes</taxon>
        <taxon>Trichosporonales</taxon>
        <taxon>Trichosporonaceae</taxon>
        <taxon>Trichosporon</taxon>
    </lineage>
</organism>
<dbReference type="GO" id="GO:0016787">
    <property type="term" value="F:hydrolase activity"/>
    <property type="evidence" value="ECO:0007669"/>
    <property type="project" value="UniProtKB-KW"/>
</dbReference>
<dbReference type="Proteomes" id="UP000002748">
    <property type="component" value="Unassembled WGS sequence"/>
</dbReference>
<proteinExistence type="inferred from homology"/>
<dbReference type="InterPro" id="IPR036928">
    <property type="entry name" value="AS_sf"/>
</dbReference>
<dbReference type="PIRSF" id="PIRSF001221">
    <property type="entry name" value="Amidase_fungi"/>
    <property type="match status" value="1"/>
</dbReference>
<evidence type="ECO:0000313" key="6">
    <source>
        <dbReference type="Proteomes" id="UP000002748"/>
    </source>
</evidence>
<dbReference type="KEGG" id="tasa:A1Q1_00768"/>
<dbReference type="PANTHER" id="PTHR46072">
    <property type="entry name" value="AMIDASE-RELATED-RELATED"/>
    <property type="match status" value="1"/>
</dbReference>
<dbReference type="OrthoDB" id="6428749at2759"/>
<dbReference type="VEuPathDB" id="FungiDB:A1Q1_00768"/>
<dbReference type="EMBL" id="ALBS01000013">
    <property type="protein sequence ID" value="EJT52863.1"/>
    <property type="molecule type" value="Genomic_DNA"/>
</dbReference>
<reference evidence="5 6" key="1">
    <citation type="journal article" date="2012" name="Eukaryot. Cell">
        <title>Draft genome sequence of CBS 2479, the standard type strain of Trichosporon asahii.</title>
        <authorList>
            <person name="Yang R.Y."/>
            <person name="Li H.T."/>
            <person name="Zhu H."/>
            <person name="Zhou G.P."/>
            <person name="Wang M."/>
            <person name="Wang L."/>
        </authorList>
    </citation>
    <scope>NUCLEOTIDE SEQUENCE [LARGE SCALE GENOMIC DNA]</scope>
    <source>
        <strain evidence="6">ATCC 90039 / CBS 2479 / JCM 2466 / KCTC 7840 / NCYC 2677 / UAMH 7654</strain>
    </source>
</reference>
<dbReference type="GeneID" id="25984282"/>
<protein>
    <submittedName>
        <fullName evidence="5">Acetamidase</fullName>
    </submittedName>
</protein>
<feature type="active site" description="Acyl-ester intermediate" evidence="3">
    <location>
        <position position="228"/>
    </location>
</feature>
<comment type="similarity">
    <text evidence="1">Belongs to the amidase family.</text>
</comment>
<feature type="active site" description="Charge relay system" evidence="3">
    <location>
        <position position="130"/>
    </location>
</feature>
<evidence type="ECO:0000259" key="4">
    <source>
        <dbReference type="Pfam" id="PF01425"/>
    </source>
</evidence>
<accession>J5RIP0</accession>
<comment type="caution">
    <text evidence="5">The sequence shown here is derived from an EMBL/GenBank/DDBJ whole genome shotgun (WGS) entry which is preliminary data.</text>
</comment>